<dbReference type="GO" id="GO:0020037">
    <property type="term" value="F:heme binding"/>
    <property type="evidence" value="ECO:0007669"/>
    <property type="project" value="InterPro"/>
</dbReference>
<dbReference type="PANTHER" id="PTHR24305">
    <property type="entry name" value="CYTOCHROME P450"/>
    <property type="match status" value="1"/>
</dbReference>
<evidence type="ECO:0000313" key="3">
    <source>
        <dbReference type="EMBL" id="GMS92781.1"/>
    </source>
</evidence>
<dbReference type="Pfam" id="PF00067">
    <property type="entry name" value="p450"/>
    <property type="match status" value="1"/>
</dbReference>
<dbReference type="Proteomes" id="UP001432027">
    <property type="component" value="Unassembled WGS sequence"/>
</dbReference>
<evidence type="ECO:0000256" key="2">
    <source>
        <dbReference type="ARBA" id="ARBA00023033"/>
    </source>
</evidence>
<gene>
    <name evidence="3" type="ORF">PENTCL1PPCAC_14956</name>
</gene>
<reference evidence="3" key="1">
    <citation type="submission" date="2023-10" db="EMBL/GenBank/DDBJ databases">
        <title>Genome assembly of Pristionchus species.</title>
        <authorList>
            <person name="Yoshida K."/>
            <person name="Sommer R.J."/>
        </authorList>
    </citation>
    <scope>NUCLEOTIDE SEQUENCE</scope>
    <source>
        <strain evidence="3">RS0144</strain>
    </source>
</reference>
<dbReference type="GO" id="GO:0004497">
    <property type="term" value="F:monooxygenase activity"/>
    <property type="evidence" value="ECO:0007669"/>
    <property type="project" value="UniProtKB-KW"/>
</dbReference>
<dbReference type="Gene3D" id="1.10.630.10">
    <property type="entry name" value="Cytochrome P450"/>
    <property type="match status" value="1"/>
</dbReference>
<keyword evidence="4" id="KW-1185">Reference proteome</keyword>
<comment type="similarity">
    <text evidence="1">Belongs to the cytochrome P450 family.</text>
</comment>
<proteinExistence type="inferred from homology"/>
<name>A0AAV5TGV7_9BILA</name>
<dbReference type="InterPro" id="IPR050121">
    <property type="entry name" value="Cytochrome_P450_monoxygenase"/>
</dbReference>
<dbReference type="InterPro" id="IPR036396">
    <property type="entry name" value="Cyt_P450_sf"/>
</dbReference>
<evidence type="ECO:0000313" key="4">
    <source>
        <dbReference type="Proteomes" id="UP001432027"/>
    </source>
</evidence>
<evidence type="ECO:0000256" key="1">
    <source>
        <dbReference type="ARBA" id="ARBA00010617"/>
    </source>
</evidence>
<sequence>IDLFLDFSGEMAEGEKKKELKLGEAQVSNSLTVDEVVAQAVVFLLAGSDTTANALGYTSWMLANHPDVLQRCQKEIDDN</sequence>
<comment type="caution">
    <text evidence="3">The sequence shown here is derived from an EMBL/GenBank/DDBJ whole genome shotgun (WGS) entry which is preliminary data.</text>
</comment>
<dbReference type="PANTHER" id="PTHR24305:SF166">
    <property type="entry name" value="CYTOCHROME P450 12A4, MITOCHONDRIAL-RELATED"/>
    <property type="match status" value="1"/>
</dbReference>
<keyword evidence="2" id="KW-0560">Oxidoreductase</keyword>
<protein>
    <recommendedName>
        <fullName evidence="5">Cytochrome P450</fullName>
    </recommendedName>
</protein>
<dbReference type="SUPFAM" id="SSF48264">
    <property type="entry name" value="Cytochrome P450"/>
    <property type="match status" value="1"/>
</dbReference>
<dbReference type="AlphaFoldDB" id="A0AAV5TGV7"/>
<dbReference type="GO" id="GO:0016705">
    <property type="term" value="F:oxidoreductase activity, acting on paired donors, with incorporation or reduction of molecular oxygen"/>
    <property type="evidence" value="ECO:0007669"/>
    <property type="project" value="InterPro"/>
</dbReference>
<accession>A0AAV5TGV7</accession>
<dbReference type="InterPro" id="IPR001128">
    <property type="entry name" value="Cyt_P450"/>
</dbReference>
<keyword evidence="2" id="KW-0503">Monooxygenase</keyword>
<dbReference type="GO" id="GO:0005506">
    <property type="term" value="F:iron ion binding"/>
    <property type="evidence" value="ECO:0007669"/>
    <property type="project" value="InterPro"/>
</dbReference>
<dbReference type="EMBL" id="BTSX01000004">
    <property type="protein sequence ID" value="GMS92781.1"/>
    <property type="molecule type" value="Genomic_DNA"/>
</dbReference>
<feature type="non-terminal residue" evidence="3">
    <location>
        <position position="1"/>
    </location>
</feature>
<organism evidence="3 4">
    <name type="scientific">Pristionchus entomophagus</name>
    <dbReference type="NCBI Taxonomy" id="358040"/>
    <lineage>
        <taxon>Eukaryota</taxon>
        <taxon>Metazoa</taxon>
        <taxon>Ecdysozoa</taxon>
        <taxon>Nematoda</taxon>
        <taxon>Chromadorea</taxon>
        <taxon>Rhabditida</taxon>
        <taxon>Rhabditina</taxon>
        <taxon>Diplogasteromorpha</taxon>
        <taxon>Diplogasteroidea</taxon>
        <taxon>Neodiplogasteridae</taxon>
        <taxon>Pristionchus</taxon>
    </lineage>
</organism>
<feature type="non-terminal residue" evidence="3">
    <location>
        <position position="79"/>
    </location>
</feature>
<evidence type="ECO:0008006" key="5">
    <source>
        <dbReference type="Google" id="ProtNLM"/>
    </source>
</evidence>